<dbReference type="InterPro" id="IPR004330">
    <property type="entry name" value="FAR1_DNA_bnd_dom"/>
</dbReference>
<dbReference type="InterPro" id="IPR018289">
    <property type="entry name" value="MULE_transposase_dom"/>
</dbReference>
<gene>
    <name evidence="7" type="ORF">RND81_01G106600</name>
</gene>
<accession>A0AAW1NHV8</accession>
<dbReference type="PANTHER" id="PTHR47718">
    <property type="entry name" value="OS01G0519700 PROTEIN"/>
    <property type="match status" value="1"/>
</dbReference>
<feature type="region of interest" description="Disordered" evidence="5">
    <location>
        <begin position="1"/>
        <end position="23"/>
    </location>
</feature>
<keyword evidence="1" id="KW-0479">Metal-binding</keyword>
<feature type="domain" description="SWIM-type" evidence="6">
    <location>
        <begin position="554"/>
        <end position="590"/>
    </location>
</feature>
<name>A0AAW1NHV8_SAPOF</name>
<proteinExistence type="predicted"/>
<evidence type="ECO:0000256" key="1">
    <source>
        <dbReference type="ARBA" id="ARBA00022723"/>
    </source>
</evidence>
<dbReference type="SMART" id="SM00575">
    <property type="entry name" value="ZnF_PMZ"/>
    <property type="match status" value="1"/>
</dbReference>
<evidence type="ECO:0000256" key="2">
    <source>
        <dbReference type="ARBA" id="ARBA00022771"/>
    </source>
</evidence>
<organism evidence="7 8">
    <name type="scientific">Saponaria officinalis</name>
    <name type="common">Common soapwort</name>
    <name type="synonym">Lychnis saponaria</name>
    <dbReference type="NCBI Taxonomy" id="3572"/>
    <lineage>
        <taxon>Eukaryota</taxon>
        <taxon>Viridiplantae</taxon>
        <taxon>Streptophyta</taxon>
        <taxon>Embryophyta</taxon>
        <taxon>Tracheophyta</taxon>
        <taxon>Spermatophyta</taxon>
        <taxon>Magnoliopsida</taxon>
        <taxon>eudicotyledons</taxon>
        <taxon>Gunneridae</taxon>
        <taxon>Pentapetalae</taxon>
        <taxon>Caryophyllales</taxon>
        <taxon>Caryophyllaceae</taxon>
        <taxon>Caryophylleae</taxon>
        <taxon>Saponaria</taxon>
    </lineage>
</organism>
<dbReference type="PANTHER" id="PTHR47718:SF17">
    <property type="entry name" value="PROTEIN FAR1-RELATED SEQUENCE 5-LIKE"/>
    <property type="match status" value="1"/>
</dbReference>
<dbReference type="Proteomes" id="UP001443914">
    <property type="component" value="Unassembled WGS sequence"/>
</dbReference>
<dbReference type="Pfam" id="PF04434">
    <property type="entry name" value="SWIM"/>
    <property type="match status" value="1"/>
</dbReference>
<dbReference type="InterPro" id="IPR007527">
    <property type="entry name" value="Znf_SWIM"/>
</dbReference>
<dbReference type="AlphaFoldDB" id="A0AAW1NHV8"/>
<protein>
    <recommendedName>
        <fullName evidence="6">SWIM-type domain-containing protein</fullName>
    </recommendedName>
</protein>
<keyword evidence="3" id="KW-0862">Zinc</keyword>
<dbReference type="GO" id="GO:0008270">
    <property type="term" value="F:zinc ion binding"/>
    <property type="evidence" value="ECO:0007669"/>
    <property type="project" value="UniProtKB-KW"/>
</dbReference>
<dbReference type="EMBL" id="JBDFQZ010000001">
    <property type="protein sequence ID" value="KAK9756560.1"/>
    <property type="molecule type" value="Genomic_DNA"/>
</dbReference>
<keyword evidence="2 4" id="KW-0863">Zinc-finger</keyword>
<dbReference type="PROSITE" id="PS50966">
    <property type="entry name" value="ZF_SWIM"/>
    <property type="match status" value="1"/>
</dbReference>
<reference evidence="7" key="1">
    <citation type="submission" date="2024-03" db="EMBL/GenBank/DDBJ databases">
        <title>WGS assembly of Saponaria officinalis var. Norfolk2.</title>
        <authorList>
            <person name="Jenkins J."/>
            <person name="Shu S."/>
            <person name="Grimwood J."/>
            <person name="Barry K."/>
            <person name="Goodstein D."/>
            <person name="Schmutz J."/>
            <person name="Leebens-Mack J."/>
            <person name="Osbourn A."/>
        </authorList>
    </citation>
    <scope>NUCLEOTIDE SEQUENCE [LARGE SCALE GENOMIC DNA]</scope>
    <source>
        <strain evidence="7">JIC</strain>
    </source>
</reference>
<dbReference type="Pfam" id="PF03101">
    <property type="entry name" value="FAR1"/>
    <property type="match status" value="1"/>
</dbReference>
<evidence type="ECO:0000256" key="3">
    <source>
        <dbReference type="ARBA" id="ARBA00022833"/>
    </source>
</evidence>
<evidence type="ECO:0000256" key="4">
    <source>
        <dbReference type="PROSITE-ProRule" id="PRU00325"/>
    </source>
</evidence>
<sequence>MASQQQDLDESNDGGNMDFDDNSYSNGGTDEILTCTNDDIDYSGSLVGLKAEESDMIYDMYKKHSQIVGFSTRKATCRRVNGVGTPEIERYFVCSCEGKHGNGVPIASTTQVRNGSITRCHCKASVKLRVNKEGLWEVRQHITEHNHPLTPPQWQHHHRSERKITAAEGEVIKAMTEAQVAPSVQFRAAAAVAGGEVFVGHTKRDHINFVTRLKTLSIEGGDAATLINLLTSRQAEDPGFFFRVQFDEDGRLCHLFWRDSMMKEDYLLYHDVFIFDTTYRTNRYNLICGAFVGINNHWSNVMFGCAFFSDEKSESFEWLFNVFNESMGEDIRPVSIFTDQDQAMSNAIEKIYPATRHRLCQWHIQQNAISHFGSLKHDRTFQNIFNKCLNGCYSEDEFEGTWLKMIKDYGLDDNAWFKRLYNIKTKWCTALNNQFFSAGILSSQRSESTNHAMGFQASKTTSLTEFFDIFETTVKRWRGEEERKEFNCIRSTPTSVYPLVDLLQHASQVYTLELFRVFEKDFALAMGTRAAILPSEDSVLVYRFDSPGAEGSSHHVTFDCDNNLIECTCRKFQVMGMLCSHIISVLHIHSVPEILPTYILRRWSKFSKADVWNRLLPNDMRRSAANDAINWRRSMLTNLNNLVTKCQNMVAARAIIEKICAMANDEVQTLFKNVHMDDDQARDEVRDGAILDHVRCTTKGRSQRKKRNVGKKKAKKCTKNMVDNGASYIAVPRLI</sequence>
<evidence type="ECO:0000259" key="6">
    <source>
        <dbReference type="PROSITE" id="PS50966"/>
    </source>
</evidence>
<evidence type="ECO:0000256" key="5">
    <source>
        <dbReference type="SAM" id="MobiDB-lite"/>
    </source>
</evidence>
<comment type="caution">
    <text evidence="7">The sequence shown here is derived from an EMBL/GenBank/DDBJ whole genome shotgun (WGS) entry which is preliminary data.</text>
</comment>
<evidence type="ECO:0000313" key="7">
    <source>
        <dbReference type="EMBL" id="KAK9756560.1"/>
    </source>
</evidence>
<dbReference type="Pfam" id="PF10551">
    <property type="entry name" value="MULE"/>
    <property type="match status" value="1"/>
</dbReference>
<evidence type="ECO:0000313" key="8">
    <source>
        <dbReference type="Proteomes" id="UP001443914"/>
    </source>
</evidence>
<dbReference type="InterPro" id="IPR006564">
    <property type="entry name" value="Znf_PMZ"/>
</dbReference>
<keyword evidence="8" id="KW-1185">Reference proteome</keyword>